<dbReference type="PANTHER" id="PTHR30419:SF8">
    <property type="entry name" value="NITROGEN ASSIMILATION TRANSCRIPTIONAL ACTIVATOR-RELATED"/>
    <property type="match status" value="1"/>
</dbReference>
<dbReference type="OrthoDB" id="9811588at2"/>
<dbReference type="AlphaFoldDB" id="A3K4Q2"/>
<proteinExistence type="inferred from homology"/>
<protein>
    <submittedName>
        <fullName evidence="6">Probable LysR-family transcriptional regulator</fullName>
    </submittedName>
</protein>
<dbReference type="Gene3D" id="1.10.10.10">
    <property type="entry name" value="Winged helix-like DNA-binding domain superfamily/Winged helix DNA-binding domain"/>
    <property type="match status" value="1"/>
</dbReference>
<dbReference type="InterPro" id="IPR036390">
    <property type="entry name" value="WH_DNA-bd_sf"/>
</dbReference>
<dbReference type="Pfam" id="PF00126">
    <property type="entry name" value="HTH_1"/>
    <property type="match status" value="1"/>
</dbReference>
<evidence type="ECO:0000256" key="3">
    <source>
        <dbReference type="ARBA" id="ARBA00023125"/>
    </source>
</evidence>
<feature type="domain" description="HTH lysR-type" evidence="5">
    <location>
        <begin position="4"/>
        <end position="61"/>
    </location>
</feature>
<reference evidence="6 7" key="1">
    <citation type="submission" date="2006-06" db="EMBL/GenBank/DDBJ databases">
        <authorList>
            <person name="Moran M.A."/>
            <person name="Ferriera S."/>
            <person name="Johnson J."/>
            <person name="Kravitz S."/>
            <person name="Beeson K."/>
            <person name="Sutton G."/>
            <person name="Rogers Y.-H."/>
            <person name="Friedman R."/>
            <person name="Frazier M."/>
            <person name="Venter J.C."/>
        </authorList>
    </citation>
    <scope>NUCLEOTIDE SEQUENCE [LARGE SCALE GENOMIC DNA]</scope>
    <source>
        <strain evidence="6 7">E-37</strain>
    </source>
</reference>
<keyword evidence="4" id="KW-0804">Transcription</keyword>
<dbReference type="SUPFAM" id="SSF46785">
    <property type="entry name" value="Winged helix' DNA-binding domain"/>
    <property type="match status" value="1"/>
</dbReference>
<dbReference type="InterPro" id="IPR050950">
    <property type="entry name" value="HTH-type_LysR_regulators"/>
</dbReference>
<gene>
    <name evidence="6" type="ORF">SSE37_01820</name>
</gene>
<dbReference type="GO" id="GO:0005829">
    <property type="term" value="C:cytosol"/>
    <property type="evidence" value="ECO:0007669"/>
    <property type="project" value="TreeGrafter"/>
</dbReference>
<dbReference type="InterPro" id="IPR036388">
    <property type="entry name" value="WH-like_DNA-bd_sf"/>
</dbReference>
<dbReference type="eggNOG" id="COG0583">
    <property type="taxonomic scope" value="Bacteria"/>
</dbReference>
<dbReference type="SUPFAM" id="SSF53850">
    <property type="entry name" value="Periplasmic binding protein-like II"/>
    <property type="match status" value="1"/>
</dbReference>
<dbReference type="FunFam" id="1.10.10.10:FF:000001">
    <property type="entry name" value="LysR family transcriptional regulator"/>
    <property type="match status" value="1"/>
</dbReference>
<name>A3K4Q2_SAGS3</name>
<accession>A3K4Q2</accession>
<dbReference type="Gene3D" id="3.40.190.290">
    <property type="match status" value="1"/>
</dbReference>
<keyword evidence="2" id="KW-0805">Transcription regulation</keyword>
<evidence type="ECO:0000313" key="7">
    <source>
        <dbReference type="Proteomes" id="UP000005713"/>
    </source>
</evidence>
<dbReference type="Proteomes" id="UP000005713">
    <property type="component" value="Unassembled WGS sequence"/>
</dbReference>
<evidence type="ECO:0000256" key="1">
    <source>
        <dbReference type="ARBA" id="ARBA00009437"/>
    </source>
</evidence>
<comment type="caution">
    <text evidence="6">The sequence shown here is derived from an EMBL/GenBank/DDBJ whole genome shotgun (WGS) entry which is preliminary data.</text>
</comment>
<comment type="similarity">
    <text evidence="1">Belongs to the LysR transcriptional regulatory family.</text>
</comment>
<dbReference type="PRINTS" id="PR00039">
    <property type="entry name" value="HTHLYSR"/>
</dbReference>
<dbReference type="InterPro" id="IPR005119">
    <property type="entry name" value="LysR_subst-bd"/>
</dbReference>
<dbReference type="RefSeq" id="WP_005859731.1">
    <property type="nucleotide sequence ID" value="NZ_AAYA01000007.1"/>
</dbReference>
<dbReference type="GO" id="GO:0003700">
    <property type="term" value="F:DNA-binding transcription factor activity"/>
    <property type="evidence" value="ECO:0007669"/>
    <property type="project" value="InterPro"/>
</dbReference>
<dbReference type="Pfam" id="PF03466">
    <property type="entry name" value="LysR_substrate"/>
    <property type="match status" value="1"/>
</dbReference>
<dbReference type="EMBL" id="AAYA01000007">
    <property type="protein sequence ID" value="EBA07951.1"/>
    <property type="molecule type" value="Genomic_DNA"/>
</dbReference>
<keyword evidence="7" id="KW-1185">Reference proteome</keyword>
<evidence type="ECO:0000313" key="6">
    <source>
        <dbReference type="EMBL" id="EBA07951.1"/>
    </source>
</evidence>
<dbReference type="GO" id="GO:0003677">
    <property type="term" value="F:DNA binding"/>
    <property type="evidence" value="ECO:0007669"/>
    <property type="project" value="UniProtKB-KW"/>
</dbReference>
<keyword evidence="3" id="KW-0238">DNA-binding</keyword>
<dbReference type="PROSITE" id="PS50931">
    <property type="entry name" value="HTH_LYSR"/>
    <property type="match status" value="1"/>
</dbReference>
<evidence type="ECO:0000259" key="5">
    <source>
        <dbReference type="PROSITE" id="PS50931"/>
    </source>
</evidence>
<evidence type="ECO:0000256" key="4">
    <source>
        <dbReference type="ARBA" id="ARBA00023163"/>
    </source>
</evidence>
<organism evidence="6 7">
    <name type="scientific">Sagittula stellata (strain ATCC 700073 / DSM 11524 / E-37)</name>
    <dbReference type="NCBI Taxonomy" id="388399"/>
    <lineage>
        <taxon>Bacteria</taxon>
        <taxon>Pseudomonadati</taxon>
        <taxon>Pseudomonadota</taxon>
        <taxon>Alphaproteobacteria</taxon>
        <taxon>Rhodobacterales</taxon>
        <taxon>Roseobacteraceae</taxon>
        <taxon>Sagittula</taxon>
    </lineage>
</organism>
<dbReference type="PANTHER" id="PTHR30419">
    <property type="entry name" value="HTH-TYPE TRANSCRIPTIONAL REGULATOR YBHD"/>
    <property type="match status" value="1"/>
</dbReference>
<evidence type="ECO:0000256" key="2">
    <source>
        <dbReference type="ARBA" id="ARBA00023015"/>
    </source>
</evidence>
<sequence>MQSLSTRHLRVILAIADAGSITAASQDLGVSQPALSASLRQAEEIVGLPLFDRTARRARPTAAGETLIPEARRILSDVDRATDRLRDLAAGRIGQLSIASLPSAVTEIVAPALRRFVSAYPGIRVAVRDALNAEVSRAIRSGEVDLGFGVAGEEERDLSADVVRTDSFIAVLPAGHRLCAQETVSWSDFAAETLVEGAAGSNTRASVRRHLGVEGAGSAIECSFVPTTIGLVRNGLGVSVLSELACRPFARDERITLRPLLPVVERPISILRRGDRPVSPAARLFLEFIEVA</sequence>
<dbReference type="InterPro" id="IPR000847">
    <property type="entry name" value="LysR_HTH_N"/>
</dbReference>